<evidence type="ECO:0000313" key="2">
    <source>
        <dbReference type="EMBL" id="PIL28374.1"/>
    </source>
</evidence>
<comment type="caution">
    <text evidence="2">The sequence shown here is derived from an EMBL/GenBank/DDBJ whole genome shotgun (WGS) entry which is preliminary data.</text>
</comment>
<proteinExistence type="predicted"/>
<feature type="region of interest" description="Disordered" evidence="1">
    <location>
        <begin position="141"/>
        <end position="186"/>
    </location>
</feature>
<name>A0A2G8S3R3_9APHY</name>
<dbReference type="Proteomes" id="UP000230002">
    <property type="component" value="Unassembled WGS sequence"/>
</dbReference>
<evidence type="ECO:0000256" key="1">
    <source>
        <dbReference type="SAM" id="MobiDB-lite"/>
    </source>
</evidence>
<evidence type="ECO:0000313" key="3">
    <source>
        <dbReference type="Proteomes" id="UP000230002"/>
    </source>
</evidence>
<accession>A0A2G8S3R3</accession>
<feature type="region of interest" description="Disordered" evidence="1">
    <location>
        <begin position="427"/>
        <end position="447"/>
    </location>
</feature>
<feature type="region of interest" description="Disordered" evidence="1">
    <location>
        <begin position="384"/>
        <end position="415"/>
    </location>
</feature>
<feature type="region of interest" description="Disordered" evidence="1">
    <location>
        <begin position="1"/>
        <end position="47"/>
    </location>
</feature>
<feature type="region of interest" description="Disordered" evidence="1">
    <location>
        <begin position="67"/>
        <end position="124"/>
    </location>
</feature>
<feature type="region of interest" description="Disordered" evidence="1">
    <location>
        <begin position="230"/>
        <end position="265"/>
    </location>
</feature>
<gene>
    <name evidence="2" type="ORF">GSI_09525</name>
</gene>
<dbReference type="OrthoDB" id="10679636at2759"/>
<feature type="compositionally biased region" description="Low complexity" evidence="1">
    <location>
        <begin position="156"/>
        <end position="166"/>
    </location>
</feature>
<dbReference type="AlphaFoldDB" id="A0A2G8S3R3"/>
<feature type="compositionally biased region" description="Polar residues" evidence="1">
    <location>
        <begin position="67"/>
        <end position="80"/>
    </location>
</feature>
<feature type="region of interest" description="Disordered" evidence="1">
    <location>
        <begin position="303"/>
        <end position="330"/>
    </location>
</feature>
<sequence length="447" mass="48977">MPDTRFALNHINPPPRADMCSSTTSTPSEQHSISPIAMSSDALTRPVTRTETLGAGLVSVRVNESNCPLFGSTATSTGSPEQRKRPREDEEENPESPKRPCLSQELGGEEYEDHKDKENSDPAGVSSLLTVLDAVAERLSLEDSAPTPSVAASPLGPSHTTNTGPPTTNPPVDPHPMCKSARSKPVLAKESFKGILRPQPFRRFPTTKNAERVVLRNNLRDIYLGNKARPTNVRYARDAPPRPRPRGTHSSNAAHRGPLTQPLPQKKYQYRFLSDTYHARLGLPPGGPVDPALFLGARPERGSPYADSDWTKDTEMSENGLELSPGRPLRARGQPVRIPCFRIASKRPGFRWHAPILPSPVAREDWARMEMAWRALLRKRKEELKARGARKGPGKPASRGRGPGGKPGPVPPIPVVRSKLGEELWRWSVEGSRGDEGDTNGVEVNEG</sequence>
<protein>
    <submittedName>
        <fullName evidence="2">Uncharacterized protein</fullName>
    </submittedName>
</protein>
<keyword evidence="3" id="KW-1185">Reference proteome</keyword>
<organism evidence="2 3">
    <name type="scientific">Ganoderma sinense ZZ0214-1</name>
    <dbReference type="NCBI Taxonomy" id="1077348"/>
    <lineage>
        <taxon>Eukaryota</taxon>
        <taxon>Fungi</taxon>
        <taxon>Dikarya</taxon>
        <taxon>Basidiomycota</taxon>
        <taxon>Agaricomycotina</taxon>
        <taxon>Agaricomycetes</taxon>
        <taxon>Polyporales</taxon>
        <taxon>Polyporaceae</taxon>
        <taxon>Ganoderma</taxon>
    </lineage>
</organism>
<feature type="compositionally biased region" description="Polar residues" evidence="1">
    <location>
        <begin position="20"/>
        <end position="33"/>
    </location>
</feature>
<dbReference type="EMBL" id="AYKW01000024">
    <property type="protein sequence ID" value="PIL28374.1"/>
    <property type="molecule type" value="Genomic_DNA"/>
</dbReference>
<reference evidence="2 3" key="1">
    <citation type="journal article" date="2015" name="Sci. Rep.">
        <title>Chromosome-level genome map provides insights into diverse defense mechanisms in the medicinal fungus Ganoderma sinense.</title>
        <authorList>
            <person name="Zhu Y."/>
            <person name="Xu J."/>
            <person name="Sun C."/>
            <person name="Zhou S."/>
            <person name="Xu H."/>
            <person name="Nelson D.R."/>
            <person name="Qian J."/>
            <person name="Song J."/>
            <person name="Luo H."/>
            <person name="Xiang L."/>
            <person name="Li Y."/>
            <person name="Xu Z."/>
            <person name="Ji A."/>
            <person name="Wang L."/>
            <person name="Lu S."/>
            <person name="Hayward A."/>
            <person name="Sun W."/>
            <person name="Li X."/>
            <person name="Schwartz D.C."/>
            <person name="Wang Y."/>
            <person name="Chen S."/>
        </authorList>
    </citation>
    <scope>NUCLEOTIDE SEQUENCE [LARGE SCALE GENOMIC DNA]</scope>
    <source>
        <strain evidence="2 3">ZZ0214-1</strain>
    </source>
</reference>